<evidence type="ECO:0000256" key="2">
    <source>
        <dbReference type="SAM" id="Phobius"/>
    </source>
</evidence>
<keyword evidence="2" id="KW-0472">Membrane</keyword>
<evidence type="ECO:0000259" key="3">
    <source>
        <dbReference type="Pfam" id="PF06580"/>
    </source>
</evidence>
<dbReference type="Pfam" id="PF06580">
    <property type="entry name" value="His_kinase"/>
    <property type="match status" value="1"/>
</dbReference>
<keyword evidence="5" id="KW-0418">Kinase</keyword>
<keyword evidence="5" id="KW-0808">Transferase</keyword>
<dbReference type="Gene3D" id="3.30.565.10">
    <property type="entry name" value="Histidine kinase-like ATPase, C-terminal domain"/>
    <property type="match status" value="1"/>
</dbReference>
<dbReference type="InterPro" id="IPR036890">
    <property type="entry name" value="HATPase_C_sf"/>
</dbReference>
<evidence type="ECO:0000256" key="1">
    <source>
        <dbReference type="ARBA" id="ARBA00022553"/>
    </source>
</evidence>
<keyword evidence="1" id="KW-0597">Phosphoprotein</keyword>
<keyword evidence="2" id="KW-0812">Transmembrane</keyword>
<feature type="domain" description="Two component regulator three Y" evidence="4">
    <location>
        <begin position="836"/>
        <end position="887"/>
    </location>
</feature>
<feature type="domain" description="Signal transduction histidine kinase internal region" evidence="3">
    <location>
        <begin position="966"/>
        <end position="1044"/>
    </location>
</feature>
<dbReference type="InterPro" id="IPR013783">
    <property type="entry name" value="Ig-like_fold"/>
</dbReference>
<dbReference type="RefSeq" id="WP_249973987.1">
    <property type="nucleotide sequence ID" value="NZ_JAMFLZ010000010.1"/>
</dbReference>
<dbReference type="InterPro" id="IPR010559">
    <property type="entry name" value="Sig_transdc_His_kin_internal"/>
</dbReference>
<dbReference type="SUPFAM" id="SSF63829">
    <property type="entry name" value="Calcium-dependent phosphotriesterase"/>
    <property type="match status" value="4"/>
</dbReference>
<dbReference type="Pfam" id="PF07494">
    <property type="entry name" value="Reg_prop"/>
    <property type="match status" value="12"/>
</dbReference>
<protein>
    <submittedName>
        <fullName evidence="5">Histidine kinase</fullName>
    </submittedName>
</protein>
<sequence length="1165" mass="132635">MKNNLMKLLFISSRVYLLLIFVFISCKKEDGRTLKLENENAIKDNYMVLITGDTLETKVPIKIEGKKIALNKSGVINTRLQSPPKIIKTKENLKRIDGAKIVSLPTKPKLFAYGENGIPFPKDTVLGGKVSSVFYPKPIKSEKPLYRDNAILDIQWMDVDQGLNSSYVVYCFEDSRNNIWIGYYGGGVSKFDGIEFVHFTDKEGLYNNYVWNIFEDSKQNIWFGHYSGGVTKFDGKTFTHYSDENGFPDRTIWSIIEDKSNNIWFGTSNGAVKYNGEKFTHYTADDGIIGSNIVSMIEDAKGNIWFATKNSGLSIFNGKSFYSYTEKDGLPDNRTLSVYEASDKSIWIGTYGGACKYDGYTFEIFTTNEGLTHNKVISIVEDKNNNIWFGTHGGGLSRYNGKTINSITKNEGLPHNEIRNLLIDSKNNLWGGTEGAGLFKLNLNSFLHYTEKDGLPTEQVYSIYEDKKGNIWFGTYGGGLSKYDGSSFSNYGEEQGLIAKNIISITEDKKGNIWFGTFSHGLYKFDGKTFTQYNTDSGLTVNMVWSVLEDSKGNIWIGTEMGGLSRFDGEEFINYSYEQGFSSYAIWDILEDKEGNIWIATNRGGVSKYKDGEFTFYGLNEGLPSDIVWTILEDDKGNIWFGTHKGLCMYDGETIKSFSEKDGLSNNIVWSLLQDQNENIWMGTSKGLNCLVLEEELISKIDKSVKTSSIDGYITSFQKNDGLKSTIFYANSKLIDKNKDMWLGTLGGVINFNLDNFNLIGTPPVIQLSTIEINQQNINYNLLNDTIYNTSTPFISRMKSYASGVENFHNYPKKLHLPYDFNHLNFKFAAIDWSAPHSIKYSYKVDGLDNEWSIPNSENKANYRNIPSGSYTFNVKAIGKSGQWSEPLQYLFSISPPWWLSNWAISSYLAIGILLLIGSFKWYGFRMKKKQLILEKTVTERTLTINKQKDELIDAYASLEQERNKMELKALLNQINPHFIFNALNSIQQFIVSNNVKTSLDYFNKFGKLIRSSLEHSEMKFVSIEEEISVIKNYVDLENLRFSEPIDLNFNTNDIDVYNIKIPPMFIQPIVENAIIHGLSEKENHKTININFKEYESHILCSIHDNGVGRKHKKSKKNKNSGLIITKKRLMSVWNNRNNIDSKIIINDLKHPTGTKVEIKLPKDF</sequence>
<dbReference type="SUPFAM" id="SSF55874">
    <property type="entry name" value="ATPase domain of HSP90 chaperone/DNA topoisomerase II/histidine kinase"/>
    <property type="match status" value="1"/>
</dbReference>
<dbReference type="InterPro" id="IPR011123">
    <property type="entry name" value="Y_Y_Y"/>
</dbReference>
<name>A0ABT0QI29_9FLAO</name>
<reference evidence="5" key="1">
    <citation type="submission" date="2022-05" db="EMBL/GenBank/DDBJ databases">
        <authorList>
            <person name="Park J.-S."/>
        </authorList>
    </citation>
    <scope>NUCLEOTIDE SEQUENCE</scope>
    <source>
        <strain evidence="5">2012CJ34-3</strain>
    </source>
</reference>
<dbReference type="Proteomes" id="UP001165381">
    <property type="component" value="Unassembled WGS sequence"/>
</dbReference>
<accession>A0ABT0QI29</accession>
<dbReference type="Gene3D" id="2.130.10.10">
    <property type="entry name" value="YVTN repeat-like/Quinoprotein amine dehydrogenase"/>
    <property type="match status" value="7"/>
</dbReference>
<feature type="transmembrane region" description="Helical" evidence="2">
    <location>
        <begin position="898"/>
        <end position="920"/>
    </location>
</feature>
<dbReference type="PANTHER" id="PTHR43547:SF2">
    <property type="entry name" value="HYBRID SIGNAL TRANSDUCTION HISTIDINE KINASE C"/>
    <property type="match status" value="1"/>
</dbReference>
<evidence type="ECO:0000313" key="5">
    <source>
        <dbReference type="EMBL" id="MCL6296651.1"/>
    </source>
</evidence>
<dbReference type="InterPro" id="IPR015943">
    <property type="entry name" value="WD40/YVTN_repeat-like_dom_sf"/>
</dbReference>
<evidence type="ECO:0000259" key="4">
    <source>
        <dbReference type="Pfam" id="PF07495"/>
    </source>
</evidence>
<dbReference type="PANTHER" id="PTHR43547">
    <property type="entry name" value="TWO-COMPONENT HISTIDINE KINASE"/>
    <property type="match status" value="1"/>
</dbReference>
<gene>
    <name evidence="5" type="ORF">M3P09_16710</name>
</gene>
<dbReference type="PROSITE" id="PS51257">
    <property type="entry name" value="PROKAR_LIPOPROTEIN"/>
    <property type="match status" value="1"/>
</dbReference>
<keyword evidence="2" id="KW-1133">Transmembrane helix</keyword>
<dbReference type="Gene3D" id="2.60.40.10">
    <property type="entry name" value="Immunoglobulins"/>
    <property type="match status" value="1"/>
</dbReference>
<dbReference type="Pfam" id="PF07495">
    <property type="entry name" value="Y_Y_Y"/>
    <property type="match status" value="1"/>
</dbReference>
<dbReference type="InterPro" id="IPR011110">
    <property type="entry name" value="Reg_prop"/>
</dbReference>
<keyword evidence="6" id="KW-1185">Reference proteome</keyword>
<evidence type="ECO:0000313" key="6">
    <source>
        <dbReference type="Proteomes" id="UP001165381"/>
    </source>
</evidence>
<dbReference type="GO" id="GO:0016301">
    <property type="term" value="F:kinase activity"/>
    <property type="evidence" value="ECO:0007669"/>
    <property type="project" value="UniProtKB-KW"/>
</dbReference>
<comment type="caution">
    <text evidence="5">The sequence shown here is derived from an EMBL/GenBank/DDBJ whole genome shotgun (WGS) entry which is preliminary data.</text>
</comment>
<proteinExistence type="predicted"/>
<dbReference type="EMBL" id="JAMFLZ010000010">
    <property type="protein sequence ID" value="MCL6296651.1"/>
    <property type="molecule type" value="Genomic_DNA"/>
</dbReference>
<organism evidence="5 6">
    <name type="scientific">Jejuia spongiicola</name>
    <dbReference type="NCBI Taxonomy" id="2942207"/>
    <lineage>
        <taxon>Bacteria</taxon>
        <taxon>Pseudomonadati</taxon>
        <taxon>Bacteroidota</taxon>
        <taxon>Flavobacteriia</taxon>
        <taxon>Flavobacteriales</taxon>
        <taxon>Flavobacteriaceae</taxon>
        <taxon>Jejuia</taxon>
    </lineage>
</organism>